<feature type="transmembrane region" description="Helical" evidence="5">
    <location>
        <begin position="194"/>
        <end position="211"/>
    </location>
</feature>
<dbReference type="EMBL" id="CP116346">
    <property type="protein sequence ID" value="WIT10082.1"/>
    <property type="molecule type" value="Genomic_DNA"/>
</dbReference>
<keyword evidence="2 5" id="KW-0812">Transmembrane</keyword>
<gene>
    <name evidence="6" type="ORF">PFX98_14175</name>
</gene>
<dbReference type="InterPro" id="IPR004710">
    <property type="entry name" value="Bilac:Na_transpt"/>
</dbReference>
<keyword evidence="7" id="KW-1185">Reference proteome</keyword>
<feature type="transmembrane region" description="Helical" evidence="5">
    <location>
        <begin position="155"/>
        <end position="173"/>
    </location>
</feature>
<dbReference type="InterPro" id="IPR002657">
    <property type="entry name" value="BilAc:Na_symport/Acr3"/>
</dbReference>
<organism evidence="6 7">
    <name type="scientific">Paucibacter sediminis</name>
    <dbReference type="NCBI Taxonomy" id="3019553"/>
    <lineage>
        <taxon>Bacteria</taxon>
        <taxon>Pseudomonadati</taxon>
        <taxon>Pseudomonadota</taxon>
        <taxon>Betaproteobacteria</taxon>
        <taxon>Burkholderiales</taxon>
        <taxon>Sphaerotilaceae</taxon>
        <taxon>Roseateles</taxon>
    </lineage>
</organism>
<dbReference type="InterPro" id="IPR038770">
    <property type="entry name" value="Na+/solute_symporter_sf"/>
</dbReference>
<comment type="subcellular location">
    <subcellularLocation>
        <location evidence="1">Membrane</location>
        <topology evidence="1">Multi-pass membrane protein</topology>
    </subcellularLocation>
</comment>
<dbReference type="GO" id="GO:0016020">
    <property type="term" value="C:membrane"/>
    <property type="evidence" value="ECO:0007669"/>
    <property type="project" value="UniProtKB-SubCell"/>
</dbReference>
<dbReference type="PANTHER" id="PTHR10361">
    <property type="entry name" value="SODIUM-BILE ACID COTRANSPORTER"/>
    <property type="match status" value="1"/>
</dbReference>
<dbReference type="PANTHER" id="PTHR10361:SF28">
    <property type="entry name" value="P3 PROTEIN-RELATED"/>
    <property type="match status" value="1"/>
</dbReference>
<proteinExistence type="predicted"/>
<feature type="transmembrane region" description="Helical" evidence="5">
    <location>
        <begin position="20"/>
        <end position="41"/>
    </location>
</feature>
<evidence type="ECO:0000256" key="4">
    <source>
        <dbReference type="ARBA" id="ARBA00023136"/>
    </source>
</evidence>
<feature type="transmembrane region" description="Helical" evidence="5">
    <location>
        <begin position="82"/>
        <end position="101"/>
    </location>
</feature>
<feature type="transmembrane region" description="Helical" evidence="5">
    <location>
        <begin position="53"/>
        <end position="76"/>
    </location>
</feature>
<sequence>MLAANPQAIDLVRLNFNPQAQLALSLVLALVMFGIALDLHLDDFKQALARPRALAIGMLSHHLLFPAATFAMIQLLEPAPSIGLGMLLVSSCPAGHISNFFTHRAHGNAALSVSISTLSTLGAIVMTPLNVTFWASRDPALAALLRSFSLEPLRMLLEVGLLLGLPLAAGLAVQARSPALAQRLHGPMKRFSMLVFLAFVVGALALNWAIFMEWGRYVVLLVLAHNAMALAGGYGFGRLARLPERDCRAVAFETGIQNSGLGLVLIFNFFGGLGGMAIITAWWGIWHIAAGMGLSSFWLWRDGRKEVAA</sequence>
<evidence type="ECO:0000256" key="1">
    <source>
        <dbReference type="ARBA" id="ARBA00004141"/>
    </source>
</evidence>
<dbReference type="Pfam" id="PF01758">
    <property type="entry name" value="SBF"/>
    <property type="match status" value="1"/>
</dbReference>
<dbReference type="AlphaFoldDB" id="A0AA95NC46"/>
<reference evidence="6" key="1">
    <citation type="submission" date="2023-01" db="EMBL/GenBank/DDBJ databases">
        <title>Whole genome sequence of Paucibacter sp. S2-9 isolated from pond sediment.</title>
        <authorList>
            <person name="Jung J.Y."/>
        </authorList>
    </citation>
    <scope>NUCLEOTIDE SEQUENCE</scope>
    <source>
        <strain evidence="6">S2-9</strain>
    </source>
</reference>
<name>A0AA95NC46_9BURK</name>
<feature type="transmembrane region" description="Helical" evidence="5">
    <location>
        <begin position="217"/>
        <end position="237"/>
    </location>
</feature>
<protein>
    <submittedName>
        <fullName evidence="6">Bile acid:sodium symporter family protein</fullName>
    </submittedName>
</protein>
<dbReference type="KEGG" id="pais:PFX98_14175"/>
<evidence type="ECO:0000256" key="3">
    <source>
        <dbReference type="ARBA" id="ARBA00022989"/>
    </source>
</evidence>
<evidence type="ECO:0000313" key="6">
    <source>
        <dbReference type="EMBL" id="WIT10082.1"/>
    </source>
</evidence>
<feature type="transmembrane region" description="Helical" evidence="5">
    <location>
        <begin position="276"/>
        <end position="300"/>
    </location>
</feature>
<accession>A0AA95NC46</accession>
<dbReference type="RefSeq" id="WP_285231151.1">
    <property type="nucleotide sequence ID" value="NZ_CP116346.1"/>
</dbReference>
<dbReference type="Proteomes" id="UP001177769">
    <property type="component" value="Chromosome"/>
</dbReference>
<evidence type="ECO:0000256" key="5">
    <source>
        <dbReference type="SAM" id="Phobius"/>
    </source>
</evidence>
<feature type="transmembrane region" description="Helical" evidence="5">
    <location>
        <begin position="113"/>
        <end position="135"/>
    </location>
</feature>
<evidence type="ECO:0000256" key="2">
    <source>
        <dbReference type="ARBA" id="ARBA00022692"/>
    </source>
</evidence>
<evidence type="ECO:0000313" key="7">
    <source>
        <dbReference type="Proteomes" id="UP001177769"/>
    </source>
</evidence>
<keyword evidence="3 5" id="KW-1133">Transmembrane helix</keyword>
<keyword evidence="4 5" id="KW-0472">Membrane</keyword>
<dbReference type="Gene3D" id="1.20.1530.20">
    <property type="match status" value="1"/>
</dbReference>